<reference evidence="2" key="1">
    <citation type="journal article" date="2021" name="PeerJ">
        <title>Extensive microbial diversity within the chicken gut microbiome revealed by metagenomics and culture.</title>
        <authorList>
            <person name="Gilroy R."/>
            <person name="Ravi A."/>
            <person name="Getino M."/>
            <person name="Pursley I."/>
            <person name="Horton D.L."/>
            <person name="Alikhan N.F."/>
            <person name="Baker D."/>
            <person name="Gharbi K."/>
            <person name="Hall N."/>
            <person name="Watson M."/>
            <person name="Adriaenssens E.M."/>
            <person name="Foster-Nyarko E."/>
            <person name="Jarju S."/>
            <person name="Secka A."/>
            <person name="Antonio M."/>
            <person name="Oren A."/>
            <person name="Chaudhuri R.R."/>
            <person name="La Ragione R."/>
            <person name="Hildebrand F."/>
            <person name="Pallen M.J."/>
        </authorList>
    </citation>
    <scope>NUCLEOTIDE SEQUENCE</scope>
    <source>
        <strain evidence="2">ChiHejej3B27-3195</strain>
    </source>
</reference>
<keyword evidence="1" id="KW-1133">Transmembrane helix</keyword>
<organism evidence="2 3">
    <name type="scientific">Candidatus Nesterenkonia stercoripullorum</name>
    <dbReference type="NCBI Taxonomy" id="2838701"/>
    <lineage>
        <taxon>Bacteria</taxon>
        <taxon>Bacillati</taxon>
        <taxon>Actinomycetota</taxon>
        <taxon>Actinomycetes</taxon>
        <taxon>Micrococcales</taxon>
        <taxon>Micrococcaceae</taxon>
        <taxon>Nesterenkonia</taxon>
    </lineage>
</organism>
<sequence>MSKPIRTSKSLRAVRIFGWASALLAIASLGLFTAWAYAMYSYGYWVDEHGGVGRTRPIEYSLFGGSLAALVGSVWAFVARNKRKSLVLVYTTAEDSPEGGETRG</sequence>
<keyword evidence="1" id="KW-0812">Transmembrane</keyword>
<feature type="transmembrane region" description="Helical" evidence="1">
    <location>
        <begin position="60"/>
        <end position="78"/>
    </location>
</feature>
<feature type="transmembrane region" description="Helical" evidence="1">
    <location>
        <begin position="16"/>
        <end position="40"/>
    </location>
</feature>
<accession>A0A9D2A8B7</accession>
<gene>
    <name evidence="2" type="ORF">H9871_09755</name>
</gene>
<dbReference type="EMBL" id="DXGD01000359">
    <property type="protein sequence ID" value="HIX00416.1"/>
    <property type="molecule type" value="Genomic_DNA"/>
</dbReference>
<dbReference type="Proteomes" id="UP000824151">
    <property type="component" value="Unassembled WGS sequence"/>
</dbReference>
<comment type="caution">
    <text evidence="2">The sequence shown here is derived from an EMBL/GenBank/DDBJ whole genome shotgun (WGS) entry which is preliminary data.</text>
</comment>
<keyword evidence="1" id="KW-0472">Membrane</keyword>
<dbReference type="AlphaFoldDB" id="A0A9D2A8B7"/>
<evidence type="ECO:0000256" key="1">
    <source>
        <dbReference type="SAM" id="Phobius"/>
    </source>
</evidence>
<evidence type="ECO:0000313" key="3">
    <source>
        <dbReference type="Proteomes" id="UP000824151"/>
    </source>
</evidence>
<evidence type="ECO:0000313" key="2">
    <source>
        <dbReference type="EMBL" id="HIX00416.1"/>
    </source>
</evidence>
<protein>
    <submittedName>
        <fullName evidence="2">Uncharacterized protein</fullName>
    </submittedName>
</protein>
<reference evidence="2" key="2">
    <citation type="submission" date="2021-04" db="EMBL/GenBank/DDBJ databases">
        <authorList>
            <person name="Gilroy R."/>
        </authorList>
    </citation>
    <scope>NUCLEOTIDE SEQUENCE</scope>
    <source>
        <strain evidence="2">ChiHejej3B27-3195</strain>
    </source>
</reference>
<proteinExistence type="predicted"/>
<name>A0A9D2A8B7_9MICC</name>